<proteinExistence type="inferred from homology"/>
<evidence type="ECO:0000256" key="9">
    <source>
        <dbReference type="ARBA" id="ARBA00022989"/>
    </source>
</evidence>
<dbReference type="PROSITE" id="PS00108">
    <property type="entry name" value="PROTEIN_KINASE_ST"/>
    <property type="match status" value="1"/>
</dbReference>
<dbReference type="InterPro" id="IPR000719">
    <property type="entry name" value="Prot_kinase_dom"/>
</dbReference>
<dbReference type="Pfam" id="PF07714">
    <property type="entry name" value="PK_Tyr_Ser-Thr"/>
    <property type="match status" value="1"/>
</dbReference>
<evidence type="ECO:0000256" key="10">
    <source>
        <dbReference type="ARBA" id="ARBA00023136"/>
    </source>
</evidence>
<evidence type="ECO:0000256" key="12">
    <source>
        <dbReference type="ARBA" id="ARBA00023180"/>
    </source>
</evidence>
<keyword evidence="6" id="KW-0732">Signal</keyword>
<evidence type="ECO:0000256" key="4">
    <source>
        <dbReference type="ARBA" id="ARBA00022475"/>
    </source>
</evidence>
<dbReference type="SMART" id="SM00220">
    <property type="entry name" value="S_TKc"/>
    <property type="match status" value="1"/>
</dbReference>
<dbReference type="EMBL" id="GCHU01014589">
    <property type="protein sequence ID" value="JAG86650.1"/>
    <property type="molecule type" value="Transcribed_RNA"/>
</dbReference>
<dbReference type="AlphaFoldDB" id="A0A0C9QPJ7"/>
<dbReference type="GO" id="GO:0002229">
    <property type="term" value="P:defense response to oomycetes"/>
    <property type="evidence" value="ECO:0007669"/>
    <property type="project" value="UniProtKB-ARBA"/>
</dbReference>
<comment type="subcellular location">
    <subcellularLocation>
        <location evidence="1">Cell membrane</location>
        <topology evidence="1">Single-pass type I membrane protein</topology>
    </subcellularLocation>
</comment>
<comment type="similarity">
    <text evidence="2">In the N-terminal section; belongs to the leguminous lectin family.</text>
</comment>
<dbReference type="InterPro" id="IPR050528">
    <property type="entry name" value="L-type_Lectin-RKs"/>
</dbReference>
<dbReference type="PIRSF" id="PIRSF000654">
    <property type="entry name" value="Integrin-linked_kinase"/>
    <property type="match status" value="1"/>
</dbReference>
<name>A0A0C9QPJ7_9CONI</name>
<keyword evidence="7" id="KW-0547">Nucleotide-binding</keyword>
<feature type="domain" description="Protein kinase" evidence="13">
    <location>
        <begin position="1"/>
        <end position="250"/>
    </location>
</feature>
<evidence type="ECO:0000256" key="3">
    <source>
        <dbReference type="ARBA" id="ARBA00010217"/>
    </source>
</evidence>
<accession>A0A0C9QPJ7</accession>
<keyword evidence="8" id="KW-0067">ATP-binding</keyword>
<keyword evidence="11" id="KW-0675">Receptor</keyword>
<evidence type="ECO:0000256" key="1">
    <source>
        <dbReference type="ARBA" id="ARBA00004251"/>
    </source>
</evidence>
<keyword evidence="9" id="KW-1133">Transmembrane helix</keyword>
<evidence type="ECO:0000256" key="8">
    <source>
        <dbReference type="ARBA" id="ARBA00022840"/>
    </source>
</evidence>
<dbReference type="InterPro" id="IPR011009">
    <property type="entry name" value="Kinase-like_dom_sf"/>
</dbReference>
<reference evidence="14" key="1">
    <citation type="submission" date="2015-02" db="EMBL/GenBank/DDBJ databases">
        <title>A transcriptome of Wollemia nobilis - a relic of Gondwana.</title>
        <authorList>
            <person name="Chia J.Y."/>
            <person name="Leong Y.S."/>
            <person name="Abdul Karim S."/>
            <person name="Wan Azmi N."/>
            <person name="Hercus R."/>
            <person name="Croft L."/>
        </authorList>
    </citation>
    <scope>NUCLEOTIDE SEQUENCE</scope>
    <source>
        <strain evidence="14">MaeBrown</strain>
        <tissue evidence="14">Leaf</tissue>
    </source>
</reference>
<evidence type="ECO:0000256" key="11">
    <source>
        <dbReference type="ARBA" id="ARBA00023170"/>
    </source>
</evidence>
<evidence type="ECO:0000256" key="6">
    <source>
        <dbReference type="ARBA" id="ARBA00022729"/>
    </source>
</evidence>
<keyword evidence="10" id="KW-0472">Membrane</keyword>
<evidence type="ECO:0000313" key="14">
    <source>
        <dbReference type="EMBL" id="JAG86650.1"/>
    </source>
</evidence>
<organism evidence="14">
    <name type="scientific">Wollemia nobilis</name>
    <dbReference type="NCBI Taxonomy" id="56998"/>
    <lineage>
        <taxon>Eukaryota</taxon>
        <taxon>Viridiplantae</taxon>
        <taxon>Streptophyta</taxon>
        <taxon>Embryophyta</taxon>
        <taxon>Tracheophyta</taxon>
        <taxon>Spermatophyta</taxon>
        <taxon>Pinopsida</taxon>
        <taxon>Pinidae</taxon>
        <taxon>Conifers II</taxon>
        <taxon>Araucariales</taxon>
        <taxon>Araucariaceae</taxon>
        <taxon>Wollemia</taxon>
    </lineage>
</organism>
<dbReference type="GO" id="GO:0005886">
    <property type="term" value="C:plasma membrane"/>
    <property type="evidence" value="ECO:0007669"/>
    <property type="project" value="UniProtKB-SubCell"/>
</dbReference>
<keyword evidence="4" id="KW-1003">Cell membrane</keyword>
<dbReference type="Gene3D" id="3.30.200.20">
    <property type="entry name" value="Phosphorylase Kinase, domain 1"/>
    <property type="match status" value="1"/>
</dbReference>
<evidence type="ECO:0000256" key="7">
    <source>
        <dbReference type="ARBA" id="ARBA00022741"/>
    </source>
</evidence>
<sequence>MSSDSKFGRKEYISEVTIIMKLRHRNLVQILGWCHERGELFLVYEFLPNGSLDKYLFGEQRGGLDWERRYSIACDVATALVYLHDDWDQQVVHRDVKASNILLDSNFNAKLGDFGLARVVERNHEASHTTVVAGTMGYLAPECVVTGKATPELDVFSFGAVSLEIACGKRPVDRSLSEHNSRLVEWVWDLYGQGKILDAVDERLGGNFNPEEMERLMAVGLLCSHPDPKERPTMREVIKIFKFEAPLPYIPSNLPVAVYMNADPSHMATSTTSSYGTCSTINSASLAR</sequence>
<comment type="similarity">
    <text evidence="3">In the C-terminal section; belongs to the protein kinase superfamily. Ser/Thr protein kinase family.</text>
</comment>
<dbReference type="FunFam" id="1.10.510.10:FF:000240">
    <property type="entry name" value="Lectin-domain containing receptor kinase A4.3"/>
    <property type="match status" value="1"/>
</dbReference>
<dbReference type="PANTHER" id="PTHR27007">
    <property type="match status" value="1"/>
</dbReference>
<dbReference type="InterPro" id="IPR008271">
    <property type="entry name" value="Ser/Thr_kinase_AS"/>
</dbReference>
<dbReference type="Gene3D" id="1.10.510.10">
    <property type="entry name" value="Transferase(Phosphotransferase) domain 1"/>
    <property type="match status" value="1"/>
</dbReference>
<dbReference type="GO" id="GO:0004672">
    <property type="term" value="F:protein kinase activity"/>
    <property type="evidence" value="ECO:0007669"/>
    <property type="project" value="InterPro"/>
</dbReference>
<dbReference type="PROSITE" id="PS50011">
    <property type="entry name" value="PROTEIN_KINASE_DOM"/>
    <property type="match status" value="1"/>
</dbReference>
<protein>
    <submittedName>
        <fullName evidence="14">TSA: Wollemia nobilis Ref_Wollemi_Transcript_14673_1533 transcribed RNA sequence</fullName>
    </submittedName>
</protein>
<dbReference type="InterPro" id="IPR001245">
    <property type="entry name" value="Ser-Thr/Tyr_kinase_cat_dom"/>
</dbReference>
<evidence type="ECO:0000256" key="2">
    <source>
        <dbReference type="ARBA" id="ARBA00008536"/>
    </source>
</evidence>
<dbReference type="GO" id="GO:0005524">
    <property type="term" value="F:ATP binding"/>
    <property type="evidence" value="ECO:0007669"/>
    <property type="project" value="UniProtKB-KW"/>
</dbReference>
<keyword evidence="5" id="KW-0812">Transmembrane</keyword>
<evidence type="ECO:0000259" key="13">
    <source>
        <dbReference type="PROSITE" id="PS50011"/>
    </source>
</evidence>
<evidence type="ECO:0000256" key="5">
    <source>
        <dbReference type="ARBA" id="ARBA00022692"/>
    </source>
</evidence>
<dbReference type="SUPFAM" id="SSF56112">
    <property type="entry name" value="Protein kinase-like (PK-like)"/>
    <property type="match status" value="1"/>
</dbReference>
<keyword evidence="12" id="KW-0325">Glycoprotein</keyword>